<dbReference type="EMBL" id="JAHFXF010000001">
    <property type="protein sequence ID" value="KAG9701344.1"/>
    <property type="molecule type" value="Genomic_DNA"/>
</dbReference>
<protein>
    <submittedName>
        <fullName evidence="1">Uncharacterized protein</fullName>
    </submittedName>
</protein>
<evidence type="ECO:0000313" key="2">
    <source>
        <dbReference type="Proteomes" id="UP000779574"/>
    </source>
</evidence>
<proteinExistence type="predicted"/>
<name>A0A9P8EZA3_AURME</name>
<dbReference type="Proteomes" id="UP000779574">
    <property type="component" value="Unassembled WGS sequence"/>
</dbReference>
<dbReference type="AlphaFoldDB" id="A0A9P8EZA3"/>
<sequence length="126" mass="14245">MTLSLEICFYLGEIRSAKEQFQSFFFDFLFSGCAISTHCFYAFGVKVWFCLGGVFVFEAHVAFFGQQHTGMVHFLKLQFDGARIHVGNCFCDFVADDEGFFSTAAFEVDEEGICIAVDDFGTPFRD</sequence>
<evidence type="ECO:0000313" key="1">
    <source>
        <dbReference type="EMBL" id="KAG9701344.1"/>
    </source>
</evidence>
<accession>A0A9P8EZA3</accession>
<reference evidence="1" key="2">
    <citation type="submission" date="2021-08" db="EMBL/GenBank/DDBJ databases">
        <authorList>
            <person name="Gostincar C."/>
            <person name="Sun X."/>
            <person name="Song Z."/>
            <person name="Gunde-Cimerman N."/>
        </authorList>
    </citation>
    <scope>NUCLEOTIDE SEQUENCE</scope>
    <source>
        <strain evidence="1">EXF-9911</strain>
    </source>
</reference>
<comment type="caution">
    <text evidence="1">The sequence shown here is derived from an EMBL/GenBank/DDBJ whole genome shotgun (WGS) entry which is preliminary data.</text>
</comment>
<reference evidence="1" key="1">
    <citation type="journal article" date="2021" name="J Fungi (Basel)">
        <title>Virulence traits and population genomics of the black yeast Aureobasidium melanogenum.</title>
        <authorList>
            <person name="Cernosa A."/>
            <person name="Sun X."/>
            <person name="Gostincar C."/>
            <person name="Fang C."/>
            <person name="Gunde-Cimerman N."/>
            <person name="Song Z."/>
        </authorList>
    </citation>
    <scope>NUCLEOTIDE SEQUENCE</scope>
    <source>
        <strain evidence="1">EXF-9911</strain>
    </source>
</reference>
<organism evidence="1 2">
    <name type="scientific">Aureobasidium melanogenum</name>
    <name type="common">Aureobasidium pullulans var. melanogenum</name>
    <dbReference type="NCBI Taxonomy" id="46634"/>
    <lineage>
        <taxon>Eukaryota</taxon>
        <taxon>Fungi</taxon>
        <taxon>Dikarya</taxon>
        <taxon>Ascomycota</taxon>
        <taxon>Pezizomycotina</taxon>
        <taxon>Dothideomycetes</taxon>
        <taxon>Dothideomycetidae</taxon>
        <taxon>Dothideales</taxon>
        <taxon>Saccotheciaceae</taxon>
        <taxon>Aureobasidium</taxon>
    </lineage>
</organism>
<feature type="non-terminal residue" evidence="1">
    <location>
        <position position="126"/>
    </location>
</feature>
<gene>
    <name evidence="1" type="ORF">KCU76_g65</name>
</gene>